<evidence type="ECO:0000313" key="4">
    <source>
        <dbReference type="EMBL" id="KJJ85027.1"/>
    </source>
</evidence>
<dbReference type="GO" id="GO:0016151">
    <property type="term" value="F:nickel cation binding"/>
    <property type="evidence" value="ECO:0007669"/>
    <property type="project" value="InterPro"/>
</dbReference>
<evidence type="ECO:0000313" key="5">
    <source>
        <dbReference type="Proteomes" id="UP000033428"/>
    </source>
</evidence>
<dbReference type="PANTHER" id="PTHR34535">
    <property type="entry name" value="HYDROGENASE MATURATION FACTOR HYPA"/>
    <property type="match status" value="1"/>
</dbReference>
<dbReference type="PIRSF" id="PIRSF004761">
    <property type="entry name" value="Hydrgn_mat_HypA"/>
    <property type="match status" value="1"/>
</dbReference>
<keyword evidence="1" id="KW-0533">Nickel</keyword>
<dbReference type="PANTHER" id="PTHR34535:SF3">
    <property type="entry name" value="HYDROGENASE MATURATION FACTOR HYPA"/>
    <property type="match status" value="1"/>
</dbReference>
<keyword evidence="2" id="KW-0479">Metal-binding</keyword>
<organism evidence="4 5">
    <name type="scientific">Candidatus Omnitrophus magneticus</name>
    <dbReference type="NCBI Taxonomy" id="1609969"/>
    <lineage>
        <taxon>Bacteria</taxon>
        <taxon>Pseudomonadati</taxon>
        <taxon>Candidatus Omnitrophota</taxon>
        <taxon>Candidatus Omnitrophus</taxon>
    </lineage>
</organism>
<reference evidence="4 5" key="1">
    <citation type="submission" date="2015-02" db="EMBL/GenBank/DDBJ databases">
        <title>Single-cell genomics of uncultivated deep-branching MTB reveals a conserved set of magnetosome genes.</title>
        <authorList>
            <person name="Kolinko S."/>
            <person name="Richter M."/>
            <person name="Glockner F.O."/>
            <person name="Brachmann A."/>
            <person name="Schuler D."/>
        </authorList>
    </citation>
    <scope>NUCLEOTIDE SEQUENCE [LARGE SCALE GENOMIC DNA]</scope>
    <source>
        <strain evidence="4">SKK-01</strain>
    </source>
</reference>
<sequence>MPKKSISRAAQKAQVRMHEISLAENIVKILEKELLDPEITAVKIVYLEVGYLRYIVPEILETAFLSAPKDEKLKNAKLKIKVLPLIIKCLKCGKETIMDKIELSCAHCSSDDVKLIGGKEFSVKEIEW</sequence>
<protein>
    <submittedName>
        <fullName evidence="4">Hydrogenase expression/synthesis, HypA</fullName>
    </submittedName>
</protein>
<dbReference type="Pfam" id="PF01155">
    <property type="entry name" value="HypA"/>
    <property type="match status" value="1"/>
</dbReference>
<dbReference type="AlphaFoldDB" id="A0A0F0CP27"/>
<name>A0A0F0CP27_9BACT</name>
<proteinExistence type="predicted"/>
<evidence type="ECO:0000256" key="1">
    <source>
        <dbReference type="ARBA" id="ARBA00022596"/>
    </source>
</evidence>
<gene>
    <name evidence="4" type="ORF">OMAG_001101</name>
</gene>
<dbReference type="GO" id="GO:0051604">
    <property type="term" value="P:protein maturation"/>
    <property type="evidence" value="ECO:0007669"/>
    <property type="project" value="InterPro"/>
</dbReference>
<accession>A0A0F0CP27</accession>
<evidence type="ECO:0000256" key="2">
    <source>
        <dbReference type="ARBA" id="ARBA00022723"/>
    </source>
</evidence>
<keyword evidence="3" id="KW-0862">Zinc</keyword>
<comment type="caution">
    <text evidence="4">The sequence shown here is derived from an EMBL/GenBank/DDBJ whole genome shotgun (WGS) entry which is preliminary data.</text>
</comment>
<dbReference type="GO" id="GO:0008270">
    <property type="term" value="F:zinc ion binding"/>
    <property type="evidence" value="ECO:0007669"/>
    <property type="project" value="TreeGrafter"/>
</dbReference>
<dbReference type="Proteomes" id="UP000033428">
    <property type="component" value="Unassembled WGS sequence"/>
</dbReference>
<keyword evidence="5" id="KW-1185">Reference proteome</keyword>
<dbReference type="InterPro" id="IPR000688">
    <property type="entry name" value="HypA/HybF"/>
</dbReference>
<dbReference type="Gene3D" id="3.30.2320.80">
    <property type="match status" value="1"/>
</dbReference>
<evidence type="ECO:0000256" key="3">
    <source>
        <dbReference type="ARBA" id="ARBA00022833"/>
    </source>
</evidence>
<dbReference type="EMBL" id="JYNY01000227">
    <property type="protein sequence ID" value="KJJ85027.1"/>
    <property type="molecule type" value="Genomic_DNA"/>
</dbReference>